<keyword evidence="1" id="KW-0812">Transmembrane</keyword>
<feature type="transmembrane region" description="Helical" evidence="1">
    <location>
        <begin position="79"/>
        <end position="97"/>
    </location>
</feature>
<dbReference type="Gene3D" id="3.40.50.12580">
    <property type="match status" value="1"/>
</dbReference>
<dbReference type="SUPFAM" id="SSF53756">
    <property type="entry name" value="UDP-Glycosyltransferase/glycogen phosphorylase"/>
    <property type="match status" value="1"/>
</dbReference>
<dbReference type="EMBL" id="RPGO01000025">
    <property type="protein sequence ID" value="RZB29535.1"/>
    <property type="molecule type" value="Genomic_DNA"/>
</dbReference>
<evidence type="ECO:0000313" key="2">
    <source>
        <dbReference type="EMBL" id="RZB29535.1"/>
    </source>
</evidence>
<proteinExistence type="predicted"/>
<protein>
    <recommendedName>
        <fullName evidence="4">UDP-N-acetylglucosamine 2-epimerase domain-containing protein</fullName>
    </recommendedName>
</protein>
<dbReference type="AlphaFoldDB" id="A0A8B3S231"/>
<evidence type="ECO:0000256" key="1">
    <source>
        <dbReference type="SAM" id="Phobius"/>
    </source>
</evidence>
<reference evidence="3" key="1">
    <citation type="submission" date="2019-01" db="EMBL/GenBank/DDBJ databases">
        <title>Anaerobic oxidation of ethane by archaea from a marine hydrocarbon seep.</title>
        <authorList>
            <person name="Musat F."/>
        </authorList>
    </citation>
    <scope>NUCLEOTIDE SEQUENCE [LARGE SCALE GENOMIC DNA]</scope>
</reference>
<accession>A0A8B3S231</accession>
<sequence length="530" mass="62644">MPVRLIEYYTFLMVNALVGRYTNKREAVYEIIDNEFGTWKEALYYRLCNLINEDAIFSKLPYLLGDRRKIDTFDSQLNFLKNMFILPALFFWRLFLIRLERRYYKVKYPNVCTLQDIMNENFDYLFVLNTTDHTITALPVLESMDGRARSLVVTFKGVYARYKDDFDALKNTKIIFFEYELKDLPLTKYSGITKESKEKFRLLKSQNLDGDFKRLIDIDKYFIKFHLNTELIQYYFFEKVFNTFDLKGAVSIVFTTAFELCKERGIPTFVLQHGIGGKWHGHPYVSDYWFTLDDVSKDSLDEWLDHTVEVIASGSPRFEYFKNHIELQRMKSTKFYKKINKLKYKKNITFISQGAIYDTQTTFHALKKLRNELPGDVALTIKLHPRENLNESNTKRQMERIFTREDLRNTRFIRNEIDFYEVMANSNIMITATSTGMQEAIACDLPVLQINFAGKPYLKAYDLSSFGWRTPIDDPEVMVKEAIAIISDKKRCNKVIEKQKWLKNRMFKNFGNCGEVIADTIIHIREGKKK</sequence>
<evidence type="ECO:0008006" key="4">
    <source>
        <dbReference type="Google" id="ProtNLM"/>
    </source>
</evidence>
<comment type="caution">
    <text evidence="2">The sequence shown here is derived from an EMBL/GenBank/DDBJ whole genome shotgun (WGS) entry which is preliminary data.</text>
</comment>
<dbReference type="InterPro" id="IPR043148">
    <property type="entry name" value="TagF_C"/>
</dbReference>
<keyword evidence="1" id="KW-1133">Transmembrane helix</keyword>
<evidence type="ECO:0000313" key="3">
    <source>
        <dbReference type="Proteomes" id="UP000291831"/>
    </source>
</evidence>
<keyword evidence="1" id="KW-0472">Membrane</keyword>
<organism evidence="2 3">
    <name type="scientific">Candidatus Argoarchaeum ethanivorans</name>
    <dbReference type="NCBI Taxonomy" id="2608793"/>
    <lineage>
        <taxon>Archaea</taxon>
        <taxon>Methanobacteriati</taxon>
        <taxon>Methanobacteriota</taxon>
        <taxon>Stenosarchaea group</taxon>
        <taxon>Methanomicrobia</taxon>
        <taxon>Methanosarcinales</taxon>
        <taxon>Methanosarcinales incertae sedis</taxon>
        <taxon>GOM Arc I cluster</taxon>
        <taxon>Candidatus Argoarchaeum</taxon>
    </lineage>
</organism>
<name>A0A8B3S231_9EURY</name>
<dbReference type="Proteomes" id="UP000291831">
    <property type="component" value="Unassembled WGS sequence"/>
</dbReference>
<gene>
    <name evidence="2" type="ORF">AEth_01046</name>
</gene>